<accession>A0A9D3VTT4</accession>
<dbReference type="EMBL" id="JAIQCV010000005">
    <property type="protein sequence ID" value="KAH1096431.1"/>
    <property type="molecule type" value="Genomic_DNA"/>
</dbReference>
<proteinExistence type="predicted"/>
<gene>
    <name evidence="1" type="ORF">J1N35_013352</name>
</gene>
<comment type="caution">
    <text evidence="1">The sequence shown here is derived from an EMBL/GenBank/DDBJ whole genome shotgun (WGS) entry which is preliminary data.</text>
</comment>
<reference evidence="1 2" key="1">
    <citation type="journal article" date="2021" name="Plant Biotechnol. J.">
        <title>Multi-omics assisted identification of the key and species-specific regulatory components of drought-tolerant mechanisms in Gossypium stocksii.</title>
        <authorList>
            <person name="Yu D."/>
            <person name="Ke L."/>
            <person name="Zhang D."/>
            <person name="Wu Y."/>
            <person name="Sun Y."/>
            <person name="Mei J."/>
            <person name="Sun J."/>
            <person name="Sun Y."/>
        </authorList>
    </citation>
    <scope>NUCLEOTIDE SEQUENCE [LARGE SCALE GENOMIC DNA]</scope>
    <source>
        <strain evidence="2">cv. E1</strain>
        <tissue evidence="1">Leaf</tissue>
    </source>
</reference>
<evidence type="ECO:0000313" key="2">
    <source>
        <dbReference type="Proteomes" id="UP000828251"/>
    </source>
</evidence>
<keyword evidence="2" id="KW-1185">Reference proteome</keyword>
<dbReference type="Proteomes" id="UP000828251">
    <property type="component" value="Unassembled WGS sequence"/>
</dbReference>
<evidence type="ECO:0000313" key="1">
    <source>
        <dbReference type="EMBL" id="KAH1096431.1"/>
    </source>
</evidence>
<name>A0A9D3VTT4_9ROSI</name>
<protein>
    <submittedName>
        <fullName evidence="1">Uncharacterized protein</fullName>
    </submittedName>
</protein>
<dbReference type="AlphaFoldDB" id="A0A9D3VTT4"/>
<sequence>MVSYSQQQQERLKLDVKSPWDRLDCLKPCSLQRRDAQEFKGGVKCPLMAEPKLCGGGCSVRGMFSRGLAQFIF</sequence>
<organism evidence="1 2">
    <name type="scientific">Gossypium stocksii</name>
    <dbReference type="NCBI Taxonomy" id="47602"/>
    <lineage>
        <taxon>Eukaryota</taxon>
        <taxon>Viridiplantae</taxon>
        <taxon>Streptophyta</taxon>
        <taxon>Embryophyta</taxon>
        <taxon>Tracheophyta</taxon>
        <taxon>Spermatophyta</taxon>
        <taxon>Magnoliopsida</taxon>
        <taxon>eudicotyledons</taxon>
        <taxon>Gunneridae</taxon>
        <taxon>Pentapetalae</taxon>
        <taxon>rosids</taxon>
        <taxon>malvids</taxon>
        <taxon>Malvales</taxon>
        <taxon>Malvaceae</taxon>
        <taxon>Malvoideae</taxon>
        <taxon>Gossypium</taxon>
    </lineage>
</organism>